<organism evidence="3 4">
    <name type="scientific">Drosophila busckii</name>
    <name type="common">Fruit fly</name>
    <dbReference type="NCBI Taxonomy" id="30019"/>
    <lineage>
        <taxon>Eukaryota</taxon>
        <taxon>Metazoa</taxon>
        <taxon>Ecdysozoa</taxon>
        <taxon>Arthropoda</taxon>
        <taxon>Hexapoda</taxon>
        <taxon>Insecta</taxon>
        <taxon>Pterygota</taxon>
        <taxon>Neoptera</taxon>
        <taxon>Endopterygota</taxon>
        <taxon>Diptera</taxon>
        <taxon>Brachycera</taxon>
        <taxon>Muscomorpha</taxon>
        <taxon>Ephydroidea</taxon>
        <taxon>Drosophilidae</taxon>
        <taxon>Drosophila</taxon>
    </lineage>
</organism>
<evidence type="ECO:0000256" key="1">
    <source>
        <dbReference type="ARBA" id="ARBA00005486"/>
    </source>
</evidence>
<dbReference type="GO" id="GO:0003682">
    <property type="term" value="F:chromatin binding"/>
    <property type="evidence" value="ECO:0007669"/>
    <property type="project" value="TreeGrafter"/>
</dbReference>
<sequence length="959" mass="108290">MVLPEEILRTEVLEATELDARCESLDDVGSGPEKEDSLLKLVCSQKCRTESVCEMWITLYRTSCNVAFIRFVQFVLEASGSRYRIPETTEPPFDFAGLLVEATVHFANRSVAYPLILKSSRMFVQSVGDFVLQLFRLVGSTSILLDGYFLEHISGFLMICADSKVRPFRHTSTMIALKMMTALSDLRCVPAELWLQLFDEIFLARSSDVVEDIRYLCVVECRQWLDKCPESFLQAEHVKHMFHALQDNCSKVCECSLEALTQIIQHPELRETCLQKCLEYRLTLLGLAMSRESEVAVLAIQVLNQCYTNMPEILDDSMEQVLQQLVFGAHRGVAQAAAKLIQLHRGADATEEERLRSLVEFFMQFGEHEHAAYMVDAFYGQSDIVLAWPAMVDMLLKPNYLSCQETSVMVEILVRAVKQAVTGEIPPGRYTQDLRRQPLPNGGKLATASLLSRLTTLLSQSRGRGHDLINILELPQYMDLEDSSELHLLELLEKIKEIMFEQDNLVVLQMSAMTLDHLYSHSSTHAHHCQKLLNDAVTNYRIAFKTWQQASDKAATIGHGGDGIRRLIVTLRLLHSLYARFDLSQWQLISPILSMLQQTIGAATEQRIPAVALGLYLGILYVGISWALKRQKDVDEDTVAGQTLLAADCEAIQGSLQGFLGVNFLLIEHSPAIKVSCDAFVYCCDLLVLFSDSLRQSSSAAIRALEYRSEVREYRLLEGFLLRYVFAGADENEGDAQQLLESDMFSVLQSKRRVLASYCKLVFHNVMPAMHACIMFQYYEKYNPVFGDIMRSTLEHCLSINATNFGMTLMHTCMLVYKRIRAAHKDAIEASASPEFANLLKLAELLGEVFNIKLLDSRPGVLVLHRAGISFAAELKPQDPANAPENLLFLSVIQQFVPQLLAQDMFEVLQFMQGINEAALLSNRSAAWEPYLSYRNCLEISLMQSCRRAEFQDLSNNVE</sequence>
<accession>A0A0M4EX76</accession>
<dbReference type="SUPFAM" id="SSF48371">
    <property type="entry name" value="ARM repeat"/>
    <property type="match status" value="1"/>
</dbReference>
<dbReference type="PANTHER" id="PTHR11199:SF0">
    <property type="entry name" value="LD34181P-RELATED"/>
    <property type="match status" value="1"/>
</dbReference>
<dbReference type="InterPro" id="IPR013721">
    <property type="entry name" value="STAG"/>
</dbReference>
<dbReference type="InterPro" id="IPR039662">
    <property type="entry name" value="Cohesin_Scc3/SA"/>
</dbReference>
<dbReference type="Proteomes" id="UP000494163">
    <property type="component" value="Chromosome 3L"/>
</dbReference>
<dbReference type="InterPro" id="IPR020839">
    <property type="entry name" value="SCD"/>
</dbReference>
<dbReference type="InterPro" id="IPR056396">
    <property type="entry name" value="HEAT_SCC3-SA"/>
</dbReference>
<dbReference type="Pfam" id="PF08514">
    <property type="entry name" value="STAG"/>
    <property type="match status" value="1"/>
</dbReference>
<dbReference type="STRING" id="30019.A0A0M4EX76"/>
<proteinExistence type="inferred from homology"/>
<comment type="similarity">
    <text evidence="1">Belongs to the SCC3 family.</text>
</comment>
<dbReference type="InterPro" id="IPR011989">
    <property type="entry name" value="ARM-like"/>
</dbReference>
<dbReference type="PANTHER" id="PTHR11199">
    <property type="entry name" value="STROMAL ANTIGEN"/>
    <property type="match status" value="1"/>
</dbReference>
<evidence type="ECO:0000313" key="3">
    <source>
        <dbReference type="EMBL" id="ALC42850.1"/>
    </source>
</evidence>
<dbReference type="GO" id="GO:0005634">
    <property type="term" value="C:nucleus"/>
    <property type="evidence" value="ECO:0007669"/>
    <property type="project" value="TreeGrafter"/>
</dbReference>
<dbReference type="EMBL" id="CP012525">
    <property type="protein sequence ID" value="ALC42850.1"/>
    <property type="molecule type" value="Genomic_DNA"/>
</dbReference>
<name>A0A0M4EX76_DROBS</name>
<evidence type="ECO:0000313" key="4">
    <source>
        <dbReference type="Proteomes" id="UP000494163"/>
    </source>
</evidence>
<protein>
    <submittedName>
        <fullName evidence="3">SA-2</fullName>
    </submittedName>
</protein>
<dbReference type="GO" id="GO:0000785">
    <property type="term" value="C:chromatin"/>
    <property type="evidence" value="ECO:0007669"/>
    <property type="project" value="TreeGrafter"/>
</dbReference>
<gene>
    <name evidence="3" type="ORF">Dbus_chr3Lg16</name>
</gene>
<dbReference type="AlphaFoldDB" id="A0A0M4EX76"/>
<dbReference type="Pfam" id="PF24571">
    <property type="entry name" value="HEAT_SCC3-SA"/>
    <property type="match status" value="1"/>
</dbReference>
<dbReference type="GO" id="GO:0007062">
    <property type="term" value="P:sister chromatid cohesion"/>
    <property type="evidence" value="ECO:0007669"/>
    <property type="project" value="UniProtKB-ARBA"/>
</dbReference>
<keyword evidence="4" id="KW-1185">Reference proteome</keyword>
<dbReference type="InterPro" id="IPR016024">
    <property type="entry name" value="ARM-type_fold"/>
</dbReference>
<dbReference type="SMR" id="A0A0M4EX76"/>
<reference evidence="3 4" key="1">
    <citation type="submission" date="2015-08" db="EMBL/GenBank/DDBJ databases">
        <title>Ancestral chromatin configuration constrains chromatin evolution on differentiating sex chromosomes in Drosophila.</title>
        <authorList>
            <person name="Zhou Q."/>
            <person name="Bachtrog D."/>
        </authorList>
    </citation>
    <scope>NUCLEOTIDE SEQUENCE [LARGE SCALE GENOMIC DNA]</scope>
    <source>
        <tissue evidence="3">Whole larvae</tissue>
    </source>
</reference>
<dbReference type="OrthoDB" id="498590at2759"/>
<evidence type="ECO:0000259" key="2">
    <source>
        <dbReference type="PROSITE" id="PS51425"/>
    </source>
</evidence>
<dbReference type="OMA" id="SYCKLVF"/>
<dbReference type="Gene3D" id="1.25.10.10">
    <property type="entry name" value="Leucine-rich Repeat Variant"/>
    <property type="match status" value="1"/>
</dbReference>
<dbReference type="PROSITE" id="PS51425">
    <property type="entry name" value="SCD"/>
    <property type="match status" value="1"/>
</dbReference>
<dbReference type="Pfam" id="PF21581">
    <property type="entry name" value="SCD"/>
    <property type="match status" value="1"/>
</dbReference>
<feature type="domain" description="SCD" evidence="2">
    <location>
        <begin position="202"/>
        <end position="287"/>
    </location>
</feature>
<dbReference type="GO" id="GO:0008278">
    <property type="term" value="C:cohesin complex"/>
    <property type="evidence" value="ECO:0007669"/>
    <property type="project" value="TreeGrafter"/>
</dbReference>